<feature type="domain" description="HTH tetR-type" evidence="3">
    <location>
        <begin position="6"/>
        <end position="66"/>
    </location>
</feature>
<dbReference type="InterPro" id="IPR050624">
    <property type="entry name" value="HTH-type_Tx_Regulator"/>
</dbReference>
<evidence type="ECO:0000256" key="1">
    <source>
        <dbReference type="ARBA" id="ARBA00023125"/>
    </source>
</evidence>
<dbReference type="PANTHER" id="PTHR43479:SF11">
    <property type="entry name" value="ACREF_ENVCD OPERON REPRESSOR-RELATED"/>
    <property type="match status" value="1"/>
</dbReference>
<gene>
    <name evidence="4" type="ORF">LX03_02475</name>
</gene>
<dbReference type="InterPro" id="IPR009057">
    <property type="entry name" value="Homeodomain-like_sf"/>
</dbReference>
<dbReference type="InterPro" id="IPR001647">
    <property type="entry name" value="HTH_TetR"/>
</dbReference>
<dbReference type="AlphaFoldDB" id="A0A099YFI3"/>
<protein>
    <submittedName>
        <fullName evidence="4">Transcriptional regulator</fullName>
    </submittedName>
</protein>
<comment type="caution">
    <text evidence="4">The sequence shown here is derived from an EMBL/GenBank/DDBJ whole genome shotgun (WGS) entry which is preliminary data.</text>
</comment>
<evidence type="ECO:0000313" key="4">
    <source>
        <dbReference type="EMBL" id="KGL67325.1"/>
    </source>
</evidence>
<proteinExistence type="predicted"/>
<dbReference type="Pfam" id="PF00440">
    <property type="entry name" value="TetR_N"/>
    <property type="match status" value="1"/>
</dbReference>
<dbReference type="PANTHER" id="PTHR43479">
    <property type="entry name" value="ACREF/ENVCD OPERON REPRESSOR-RELATED"/>
    <property type="match status" value="1"/>
</dbReference>
<dbReference type="PROSITE" id="PS50977">
    <property type="entry name" value="HTH_TETR_2"/>
    <property type="match status" value="1"/>
</dbReference>
<dbReference type="Proteomes" id="UP000030001">
    <property type="component" value="Unassembled WGS sequence"/>
</dbReference>
<evidence type="ECO:0000313" key="5">
    <source>
        <dbReference type="Proteomes" id="UP000030001"/>
    </source>
</evidence>
<keyword evidence="1 2" id="KW-0238">DNA-binding</keyword>
<accession>A0A099YFI3</accession>
<feature type="DNA-binding region" description="H-T-H motif" evidence="2">
    <location>
        <begin position="29"/>
        <end position="48"/>
    </location>
</feature>
<organism evidence="4 5">
    <name type="scientific">Limosilactobacillus mucosae</name>
    <name type="common">Lactobacillus mucosae</name>
    <dbReference type="NCBI Taxonomy" id="97478"/>
    <lineage>
        <taxon>Bacteria</taxon>
        <taxon>Bacillati</taxon>
        <taxon>Bacillota</taxon>
        <taxon>Bacilli</taxon>
        <taxon>Lactobacillales</taxon>
        <taxon>Lactobacillaceae</taxon>
        <taxon>Limosilactobacillus</taxon>
    </lineage>
</organism>
<reference evidence="4 5" key="1">
    <citation type="submission" date="2014-09" db="EMBL/GenBank/DDBJ databases">
        <title>Lactobacillus mucosae CRL573 Genome Sequencing.</title>
        <authorList>
            <person name="Bleckwedel J."/>
            <person name="Teran L.C."/>
            <person name="Bonacina J."/>
            <person name="Saavedra L."/>
            <person name="Mozzi F.B."/>
            <person name="Raya R.R."/>
        </authorList>
    </citation>
    <scope>NUCLEOTIDE SEQUENCE [LARGE SCALE GENOMIC DNA]</scope>
    <source>
        <strain evidence="4 5">CRL573</strain>
    </source>
</reference>
<dbReference type="Gene3D" id="1.10.357.10">
    <property type="entry name" value="Tetracycline Repressor, domain 2"/>
    <property type="match status" value="1"/>
</dbReference>
<dbReference type="SUPFAM" id="SSF46689">
    <property type="entry name" value="Homeodomain-like"/>
    <property type="match status" value="1"/>
</dbReference>
<evidence type="ECO:0000259" key="3">
    <source>
        <dbReference type="PROSITE" id="PS50977"/>
    </source>
</evidence>
<dbReference type="EMBL" id="JROC01000025">
    <property type="protein sequence ID" value="KGL67325.1"/>
    <property type="molecule type" value="Genomic_DNA"/>
</dbReference>
<dbReference type="GO" id="GO:0003677">
    <property type="term" value="F:DNA binding"/>
    <property type="evidence" value="ECO:0007669"/>
    <property type="project" value="UniProtKB-UniRule"/>
</dbReference>
<sequence>MNKKSQKTQLKIEQAMFELLKEKPYAELTVAEIAQRAMVSRMAFYRNFGGKDAILTHFLQQEFAAFIQDIKEHDLNSLEQQLTAYLSHFKNHPDLMRVLLKAGFEGELLNQQTAYLHCLLIEYHPELDLSDYAISYQSGGIYMLLVWWVNDDFTAPVELLVDYARRHIMLNK</sequence>
<name>A0A099YFI3_LIMMU</name>
<evidence type="ECO:0000256" key="2">
    <source>
        <dbReference type="PROSITE-ProRule" id="PRU00335"/>
    </source>
</evidence>